<name>A0A671WQW4_SPAAU</name>
<keyword evidence="7" id="KW-1185">Reference proteome</keyword>
<dbReference type="Gene3D" id="3.90.1720.10">
    <property type="entry name" value="endopeptidase domain like (from Nostoc punctiforme)"/>
    <property type="match status" value="1"/>
</dbReference>
<dbReference type="GeneTree" id="ENSGT00940000162660"/>
<dbReference type="GO" id="GO:0004623">
    <property type="term" value="F:phospholipase A2 activity"/>
    <property type="evidence" value="ECO:0007669"/>
    <property type="project" value="TreeGrafter"/>
</dbReference>
<sequence length="174" mass="19523">MFPVSFSSKSIQKPKPGDLIEMPRLHNPAQTLSVSLFLLKGEVSGAASNTLMSLPTEKAMVRREKLQEAVGDNKWRINNSLDKKNEPPSASIIVDQALGQVGKTTKYTVISENCEHFANELRYGKHESQQVSGSSFFFTNDSFCGFGEKHRRVSSVRQDVILCFLKLYIYQSCE</sequence>
<accession>A0A671WQW4</accession>
<evidence type="ECO:0000256" key="3">
    <source>
        <dbReference type="ARBA" id="ARBA00022801"/>
    </source>
</evidence>
<proteinExistence type="inferred from homology"/>
<dbReference type="GO" id="GO:0070292">
    <property type="term" value="P:N-acylphosphatidylethanolamine metabolic process"/>
    <property type="evidence" value="ECO:0007669"/>
    <property type="project" value="TreeGrafter"/>
</dbReference>
<dbReference type="Proteomes" id="UP000472265">
    <property type="component" value="Chromosome 18"/>
</dbReference>
<dbReference type="Pfam" id="PF04970">
    <property type="entry name" value="LRAT"/>
    <property type="match status" value="1"/>
</dbReference>
<dbReference type="PANTHER" id="PTHR13943:SF31">
    <property type="entry name" value="PHOSPHOLIPASE A AND ACYLTRANSFERASE 3"/>
    <property type="match status" value="1"/>
</dbReference>
<dbReference type="InterPro" id="IPR051496">
    <property type="entry name" value="H-rev107_PLA/AT"/>
</dbReference>
<dbReference type="PANTHER" id="PTHR13943">
    <property type="entry name" value="HRAS-LIKE SUPPRESSOR - RELATED"/>
    <property type="match status" value="1"/>
</dbReference>
<reference evidence="6" key="3">
    <citation type="submission" date="2025-09" db="UniProtKB">
        <authorList>
            <consortium name="Ensembl"/>
        </authorList>
    </citation>
    <scope>IDENTIFICATION</scope>
</reference>
<dbReference type="GO" id="GO:0005737">
    <property type="term" value="C:cytoplasm"/>
    <property type="evidence" value="ECO:0007669"/>
    <property type="project" value="TreeGrafter"/>
</dbReference>
<organism evidence="6 7">
    <name type="scientific">Sparus aurata</name>
    <name type="common">Gilthead sea bream</name>
    <dbReference type="NCBI Taxonomy" id="8175"/>
    <lineage>
        <taxon>Eukaryota</taxon>
        <taxon>Metazoa</taxon>
        <taxon>Chordata</taxon>
        <taxon>Craniata</taxon>
        <taxon>Vertebrata</taxon>
        <taxon>Euteleostomi</taxon>
        <taxon>Actinopterygii</taxon>
        <taxon>Neopterygii</taxon>
        <taxon>Teleostei</taxon>
        <taxon>Neoteleostei</taxon>
        <taxon>Acanthomorphata</taxon>
        <taxon>Eupercaria</taxon>
        <taxon>Spariformes</taxon>
        <taxon>Sparidae</taxon>
        <taxon>Sparus</taxon>
    </lineage>
</organism>
<protein>
    <recommendedName>
        <fullName evidence="5">LRAT domain-containing protein</fullName>
    </recommendedName>
</protein>
<dbReference type="AlphaFoldDB" id="A0A671WQW4"/>
<evidence type="ECO:0000256" key="2">
    <source>
        <dbReference type="ARBA" id="ARBA00022679"/>
    </source>
</evidence>
<dbReference type="GO" id="GO:0016410">
    <property type="term" value="F:N-acyltransferase activity"/>
    <property type="evidence" value="ECO:0007669"/>
    <property type="project" value="TreeGrafter"/>
</dbReference>
<reference evidence="6" key="2">
    <citation type="submission" date="2025-08" db="UniProtKB">
        <authorList>
            <consortium name="Ensembl"/>
        </authorList>
    </citation>
    <scope>IDENTIFICATION</scope>
</reference>
<feature type="domain" description="LRAT" evidence="5">
    <location>
        <begin position="1"/>
        <end position="130"/>
    </location>
</feature>
<evidence type="ECO:0000259" key="5">
    <source>
        <dbReference type="PROSITE" id="PS51934"/>
    </source>
</evidence>
<comment type="similarity">
    <text evidence="1">Belongs to the H-rev107 family.</text>
</comment>
<evidence type="ECO:0000256" key="1">
    <source>
        <dbReference type="ARBA" id="ARBA00007824"/>
    </source>
</evidence>
<dbReference type="PROSITE" id="PS51934">
    <property type="entry name" value="LRAT"/>
    <property type="match status" value="1"/>
</dbReference>
<keyword evidence="3" id="KW-0378">Hydrolase</keyword>
<keyword evidence="4" id="KW-0443">Lipid metabolism</keyword>
<dbReference type="Ensembl" id="ENSSAUT00010043324.1">
    <property type="protein sequence ID" value="ENSSAUP00010041134.1"/>
    <property type="gene ID" value="ENSSAUG00010017280.1"/>
</dbReference>
<evidence type="ECO:0000313" key="7">
    <source>
        <dbReference type="Proteomes" id="UP000472265"/>
    </source>
</evidence>
<evidence type="ECO:0000256" key="4">
    <source>
        <dbReference type="ARBA" id="ARBA00023098"/>
    </source>
</evidence>
<reference evidence="6" key="1">
    <citation type="submission" date="2021-04" db="EMBL/GenBank/DDBJ databases">
        <authorList>
            <consortium name="Wellcome Sanger Institute Data Sharing"/>
        </authorList>
    </citation>
    <scope>NUCLEOTIDE SEQUENCE [LARGE SCALE GENOMIC DNA]</scope>
</reference>
<dbReference type="InterPro" id="IPR007053">
    <property type="entry name" value="LRAT_dom"/>
</dbReference>
<keyword evidence="2" id="KW-0808">Transferase</keyword>
<dbReference type="GO" id="GO:0008970">
    <property type="term" value="F:phospholipase A1 activity"/>
    <property type="evidence" value="ECO:0007669"/>
    <property type="project" value="TreeGrafter"/>
</dbReference>
<dbReference type="InParanoid" id="A0A671WQW4"/>
<evidence type="ECO:0000313" key="6">
    <source>
        <dbReference type="Ensembl" id="ENSSAUP00010041134.1"/>
    </source>
</evidence>